<protein>
    <recommendedName>
        <fullName evidence="6">Thermopsin</fullName>
    </recommendedName>
</protein>
<name>A0A650CUQ6_ACIAM</name>
<reference evidence="3 4" key="2">
    <citation type="submission" date="2019-10" db="EMBL/GenBank/DDBJ databases">
        <title>Genome Sequences from Six Type Strain Members of the Archaeal Family Sulfolobaceae: Acidianus ambivalens, Acidianus infernus, Metallosphaera prunae, Stygiolobus azoricus, Sulfolobus metallicus, and Sulfurisphaera ohwakuensis.</title>
        <authorList>
            <person name="Counts J.A."/>
            <person name="Kelly R.M."/>
        </authorList>
    </citation>
    <scope>NUCLEOTIDE SEQUENCE [LARGE SCALE GENOMIC DNA]</scope>
    <source>
        <strain evidence="3 4">LEI 10</strain>
    </source>
</reference>
<proteinExistence type="predicted"/>
<dbReference type="InterPro" id="IPR007981">
    <property type="entry name" value="Peptidase_A5"/>
</dbReference>
<evidence type="ECO:0000313" key="2">
    <source>
        <dbReference type="EMBL" id="MQL55998.1"/>
    </source>
</evidence>
<dbReference type="RefSeq" id="WP_152942293.1">
    <property type="nucleotide sequence ID" value="NZ_CP045482.1"/>
</dbReference>
<sequence length="878" mass="100587">MSREILFLALIILTVITPLGICNFHVVQRIPGEPPPVIKTYAVAYPIFEKYVSLNNCSQEIIVQDNCPGIYCLYVFTPQTYCLWSLGHSENAIFSTEITKGTYVIPLNKGNYVVVINHFLGKDSNINVNVAPRSFCSFIMSNRLASPKGIVSYGIYDYSGELQNYCIRTSSILGYFNISCFEPKGCLASLQLNAVLLINGGNDYEYFLQNIIKFENCFHWFYLEDNIWNFSSYRANIYHVEGKGIINSYCNRTYYCYSPPCLYDIKYSLPLAGYLIINVTTVQGKGVYVTFGFSSIQNGQEILPPIFTYYDKVFISCPNVNSACIVIKPDFTKSLNAFSAGLVFGSYEQLSTVKFNNLNSTLALLYCNQGWKPVPSFFSYCVNSLESACNLNFKAASSKILVSTNVQCPNSVIDMPRVSVPFTFIDYNGKPIYIEKPFNISLPQTIYICKNEKQCLYKICLCINGIRQQINDGYIIYPRCYFISINVTAFYNTYYFIRILYPNGTFCSWFLSCSKICLPKIIQVCKFIRYNLNQSPTIVVRGPLNITPYYELQYLVIINLPNNKTQQEWINNGTIIQIPKTIYVNDETRYYILSPNEIKVVGPLNITPYYELQYLVKLILPNGTEEEWINNGTIIQIPKTIYVNSTSRYYLNSTYNSVIINKPIIIEPNYKLQYLVKLILPNGTEEEWIDSHSDLILPKIIQINDTRYILSEQNNIIEILNCRVLCPKYDVYYLVKLILPNGTEETWIKDGCVIILPQYIYISSYERYVLNSTQFVIVHSPLVIHPEYIKQYLININGIYYWYNQGAKVLIKIATTPFFIVKWVGSIKVTNGEIITINGPLKLKAEILINPLFEYLGIAGIIAIIVLAITNVIRHKSK</sequence>
<keyword evidence="4" id="KW-1185">Reference proteome</keyword>
<evidence type="ECO:0000313" key="3">
    <source>
        <dbReference type="EMBL" id="QGR21445.1"/>
    </source>
</evidence>
<evidence type="ECO:0000313" key="5">
    <source>
        <dbReference type="Proteomes" id="UP000474054"/>
    </source>
</evidence>
<dbReference type="EMBL" id="CP045482">
    <property type="protein sequence ID" value="QGR21445.1"/>
    <property type="molecule type" value="Genomic_DNA"/>
</dbReference>
<evidence type="ECO:0000313" key="4">
    <source>
        <dbReference type="Proteomes" id="UP000426328"/>
    </source>
</evidence>
<organism evidence="3 4">
    <name type="scientific">Acidianus ambivalens</name>
    <name type="common">Desulfurolobus ambivalens</name>
    <dbReference type="NCBI Taxonomy" id="2283"/>
    <lineage>
        <taxon>Archaea</taxon>
        <taxon>Thermoproteota</taxon>
        <taxon>Thermoprotei</taxon>
        <taxon>Sulfolobales</taxon>
        <taxon>Sulfolobaceae</taxon>
        <taxon>Acidianus</taxon>
    </lineage>
</organism>
<dbReference type="Proteomes" id="UP000474054">
    <property type="component" value="Unassembled WGS sequence"/>
</dbReference>
<keyword evidence="1" id="KW-1133">Transmembrane helix</keyword>
<dbReference type="Pfam" id="PF05317">
    <property type="entry name" value="Thermopsin"/>
    <property type="match status" value="1"/>
</dbReference>
<accession>A0A650CUQ6</accession>
<reference evidence="2 5" key="1">
    <citation type="submission" date="2019-10" db="EMBL/GenBank/DDBJ databases">
        <title>Comparative genomics of sulfur disproportionating microorganisms.</title>
        <authorList>
            <person name="Ward L.M."/>
            <person name="Bertran E."/>
            <person name="Johnston D."/>
        </authorList>
    </citation>
    <scope>NUCLEOTIDE SEQUENCE [LARGE SCALE GENOMIC DNA]</scope>
    <source>
        <strain evidence="2 5">DSM 3772</strain>
    </source>
</reference>
<gene>
    <name evidence="3" type="ORF">D1866_05175</name>
    <name evidence="2" type="ORF">GFB69_09650</name>
</gene>
<keyword evidence="1" id="KW-0812">Transmembrane</keyword>
<evidence type="ECO:0008006" key="6">
    <source>
        <dbReference type="Google" id="ProtNLM"/>
    </source>
</evidence>
<evidence type="ECO:0000256" key="1">
    <source>
        <dbReference type="SAM" id="Phobius"/>
    </source>
</evidence>
<feature type="transmembrane region" description="Helical" evidence="1">
    <location>
        <begin position="852"/>
        <end position="873"/>
    </location>
</feature>
<dbReference type="Proteomes" id="UP000426328">
    <property type="component" value="Chromosome"/>
</dbReference>
<dbReference type="AlphaFoldDB" id="A0A650CUQ6"/>
<dbReference type="GeneID" id="42779104"/>
<dbReference type="KEGG" id="aamb:D1866_05175"/>
<dbReference type="EMBL" id="WHYS01000002">
    <property type="protein sequence ID" value="MQL55998.1"/>
    <property type="molecule type" value="Genomic_DNA"/>
</dbReference>
<keyword evidence="1" id="KW-0472">Membrane</keyword>